<evidence type="ECO:0000256" key="1">
    <source>
        <dbReference type="SAM" id="MobiDB-lite"/>
    </source>
</evidence>
<name>W9Z090_FUSOX</name>
<sequence length="115" mass="13210">MRRYLCLIPTWPRCHRRMSRTRHDRQHRRSSSRDDPPEGDPRTNAQRLSQHIAQPQRGRQLCISRQMGSMGSLLIAIIQASPRCFGLAVPSVFGDGCFLGPQDTRILPRRRSPPP</sequence>
<accession>W9Z090</accession>
<gene>
    <name evidence="2" type="ORF">FOMG_18469</name>
</gene>
<reference evidence="2" key="1">
    <citation type="submission" date="2012-04" db="EMBL/GenBank/DDBJ databases">
        <title>The Genome Sequence of Fusarium oxysporum melonis.</title>
        <authorList>
            <consortium name="The Broad Institute Genome Sequencing Platform"/>
            <person name="Ma L.-J."/>
            <person name="Gale L.R."/>
            <person name="Schwartz D.C."/>
            <person name="Zhou S."/>
            <person name="Corby-Kistler H."/>
            <person name="Young S.K."/>
            <person name="Zeng Q."/>
            <person name="Gargeya S."/>
            <person name="Fitzgerald M."/>
            <person name="Haas B."/>
            <person name="Abouelleil A."/>
            <person name="Alvarado L."/>
            <person name="Arachchi H.M."/>
            <person name="Berlin A."/>
            <person name="Brown A."/>
            <person name="Chapman S.B."/>
            <person name="Chen Z."/>
            <person name="Dunbar C."/>
            <person name="Freedman E."/>
            <person name="Gearin G."/>
            <person name="Goldberg J."/>
            <person name="Griggs A."/>
            <person name="Gujja S."/>
            <person name="Heiman D."/>
            <person name="Howarth C."/>
            <person name="Larson L."/>
            <person name="Lui A."/>
            <person name="MacDonald P.J.P."/>
            <person name="Montmayeur A."/>
            <person name="Murphy C."/>
            <person name="Neiman D."/>
            <person name="Pearson M."/>
            <person name="Priest M."/>
            <person name="Roberts A."/>
            <person name="Saif S."/>
            <person name="Shea T."/>
            <person name="Shenoy N."/>
            <person name="Sisk P."/>
            <person name="Stolte C."/>
            <person name="Sykes S."/>
            <person name="Wortman J."/>
            <person name="Nusbaum C."/>
            <person name="Birren B."/>
        </authorList>
    </citation>
    <scope>NUCLEOTIDE SEQUENCE</scope>
    <source>
        <strain evidence="2">26406</strain>
    </source>
</reference>
<feature type="compositionally biased region" description="Basic residues" evidence="1">
    <location>
        <begin position="17"/>
        <end position="30"/>
    </location>
</feature>
<dbReference type="Proteomes" id="UP000030703">
    <property type="component" value="Unassembled WGS sequence"/>
</dbReference>
<dbReference type="AlphaFoldDB" id="W9Z090"/>
<proteinExistence type="predicted"/>
<feature type="region of interest" description="Disordered" evidence="1">
    <location>
        <begin position="17"/>
        <end position="59"/>
    </location>
</feature>
<protein>
    <submittedName>
        <fullName evidence="2">Uncharacterized protein</fullName>
    </submittedName>
</protein>
<reference evidence="2" key="2">
    <citation type="submission" date="2012-05" db="EMBL/GenBank/DDBJ databases">
        <title>Annotation of the Genome Sequence of Fusarium oxysporum f. sp. melonis 26406.</title>
        <authorList>
            <consortium name="The Broad Institute Genomics Platform"/>
            <person name="Ma L.-J."/>
            <person name="Corby-Kistler H."/>
            <person name="Broz K."/>
            <person name="Gale L.R."/>
            <person name="Jonkers W."/>
            <person name="O'Donnell K."/>
            <person name="Ploetz R."/>
            <person name="Steinberg C."/>
            <person name="Schwartz D.C."/>
            <person name="VanEtten H."/>
            <person name="Zhou S."/>
            <person name="Young S.K."/>
            <person name="Zeng Q."/>
            <person name="Gargeya S."/>
            <person name="Fitzgerald M."/>
            <person name="Abouelleil A."/>
            <person name="Alvarado L."/>
            <person name="Chapman S.B."/>
            <person name="Gainer-Dewar J."/>
            <person name="Goldberg J."/>
            <person name="Griggs A."/>
            <person name="Gujja S."/>
            <person name="Hansen M."/>
            <person name="Howarth C."/>
            <person name="Imamovic A."/>
            <person name="Ireland A."/>
            <person name="Larimer J."/>
            <person name="McCowan C."/>
            <person name="Murphy C."/>
            <person name="Pearson M."/>
            <person name="Poon T.W."/>
            <person name="Priest M."/>
            <person name="Roberts A."/>
            <person name="Saif S."/>
            <person name="Shea T."/>
            <person name="Sykes S."/>
            <person name="Wortman J."/>
            <person name="Nusbaum C."/>
            <person name="Birren B."/>
        </authorList>
    </citation>
    <scope>NUCLEOTIDE SEQUENCE</scope>
    <source>
        <strain evidence="2">26406</strain>
    </source>
</reference>
<dbReference type="HOGENOM" id="CLU_2109152_0_0_1"/>
<evidence type="ECO:0000313" key="2">
    <source>
        <dbReference type="EMBL" id="EXK24820.1"/>
    </source>
</evidence>
<dbReference type="EMBL" id="JH659447">
    <property type="protein sequence ID" value="EXK24820.1"/>
    <property type="molecule type" value="Genomic_DNA"/>
</dbReference>
<dbReference type="VEuPathDB" id="FungiDB:FOMG_18469"/>
<organism evidence="2">
    <name type="scientific">Fusarium oxysporum f. sp. melonis 26406</name>
    <dbReference type="NCBI Taxonomy" id="1089452"/>
    <lineage>
        <taxon>Eukaryota</taxon>
        <taxon>Fungi</taxon>
        <taxon>Dikarya</taxon>
        <taxon>Ascomycota</taxon>
        <taxon>Pezizomycotina</taxon>
        <taxon>Sordariomycetes</taxon>
        <taxon>Hypocreomycetidae</taxon>
        <taxon>Hypocreales</taxon>
        <taxon>Nectriaceae</taxon>
        <taxon>Fusarium</taxon>
        <taxon>Fusarium oxysporum species complex</taxon>
    </lineage>
</organism>
<feature type="compositionally biased region" description="Basic and acidic residues" evidence="1">
    <location>
        <begin position="31"/>
        <end position="41"/>
    </location>
</feature>
<feature type="compositionally biased region" description="Polar residues" evidence="1">
    <location>
        <begin position="43"/>
        <end position="53"/>
    </location>
</feature>